<feature type="compositionally biased region" description="Pro residues" evidence="8">
    <location>
        <begin position="27"/>
        <end position="45"/>
    </location>
</feature>
<keyword evidence="3" id="KW-0507">mRNA processing</keyword>
<dbReference type="STRING" id="1314781.A0A165D327"/>
<dbReference type="GO" id="GO:0006397">
    <property type="term" value="P:mRNA processing"/>
    <property type="evidence" value="ECO:0007669"/>
    <property type="project" value="UniProtKB-KW"/>
</dbReference>
<evidence type="ECO:0000313" key="11">
    <source>
        <dbReference type="Proteomes" id="UP000077266"/>
    </source>
</evidence>
<name>A0A165D327_EXIGL</name>
<feature type="region of interest" description="Disordered" evidence="8">
    <location>
        <begin position="101"/>
        <end position="126"/>
    </location>
</feature>
<evidence type="ECO:0000256" key="8">
    <source>
        <dbReference type="SAM" id="MobiDB-lite"/>
    </source>
</evidence>
<dbReference type="PANTHER" id="PTHR12707">
    <property type="entry name" value="PINN"/>
    <property type="match status" value="1"/>
</dbReference>
<dbReference type="Proteomes" id="UP000077266">
    <property type="component" value="Unassembled WGS sequence"/>
</dbReference>
<evidence type="ECO:0000256" key="1">
    <source>
        <dbReference type="ARBA" id="ARBA00004123"/>
    </source>
</evidence>
<reference evidence="10 11" key="1">
    <citation type="journal article" date="2016" name="Mol. Biol. Evol.">
        <title>Comparative Genomics of Early-Diverging Mushroom-Forming Fungi Provides Insights into the Origins of Lignocellulose Decay Capabilities.</title>
        <authorList>
            <person name="Nagy L.G."/>
            <person name="Riley R."/>
            <person name="Tritt A."/>
            <person name="Adam C."/>
            <person name="Daum C."/>
            <person name="Floudas D."/>
            <person name="Sun H."/>
            <person name="Yadav J.S."/>
            <person name="Pangilinan J."/>
            <person name="Larsson K.H."/>
            <person name="Matsuura K."/>
            <person name="Barry K."/>
            <person name="Labutti K."/>
            <person name="Kuo R."/>
            <person name="Ohm R.A."/>
            <person name="Bhattacharya S.S."/>
            <person name="Shirouzu T."/>
            <person name="Yoshinaga Y."/>
            <person name="Martin F.M."/>
            <person name="Grigoriev I.V."/>
            <person name="Hibbett D.S."/>
        </authorList>
    </citation>
    <scope>NUCLEOTIDE SEQUENCE [LARGE SCALE GENOMIC DNA]</scope>
    <source>
        <strain evidence="10 11">HHB12029</strain>
    </source>
</reference>
<feature type="domain" description="Pinin/SDK/MemA protein" evidence="9">
    <location>
        <begin position="57"/>
        <end position="128"/>
    </location>
</feature>
<gene>
    <name evidence="10" type="ORF">EXIGLDRAFT_728058</name>
</gene>
<dbReference type="GO" id="GO:0071013">
    <property type="term" value="C:catalytic step 2 spliceosome"/>
    <property type="evidence" value="ECO:0007669"/>
    <property type="project" value="TreeGrafter"/>
</dbReference>
<accession>A0A165D327</accession>
<dbReference type="PANTHER" id="PTHR12707:SF0">
    <property type="entry name" value="PININ"/>
    <property type="match status" value="1"/>
</dbReference>
<evidence type="ECO:0000256" key="3">
    <source>
        <dbReference type="ARBA" id="ARBA00022664"/>
    </source>
</evidence>
<dbReference type="GO" id="GO:0008380">
    <property type="term" value="P:RNA splicing"/>
    <property type="evidence" value="ECO:0007669"/>
    <property type="project" value="UniProtKB-KW"/>
</dbReference>
<keyword evidence="7" id="KW-0539">Nucleus</keyword>
<evidence type="ECO:0000256" key="5">
    <source>
        <dbReference type="ARBA" id="ARBA00023163"/>
    </source>
</evidence>
<dbReference type="InterPro" id="IPR039853">
    <property type="entry name" value="Pinin"/>
</dbReference>
<feature type="compositionally biased region" description="Basic and acidic residues" evidence="8">
    <location>
        <begin position="279"/>
        <end position="309"/>
    </location>
</feature>
<comment type="subcellular location">
    <subcellularLocation>
        <location evidence="1">Nucleus</location>
    </subcellularLocation>
</comment>
<dbReference type="InterPro" id="IPR006786">
    <property type="entry name" value="Pinin_SDK_MemA"/>
</dbReference>
<evidence type="ECO:0000256" key="7">
    <source>
        <dbReference type="ARBA" id="ARBA00023242"/>
    </source>
</evidence>
<keyword evidence="4" id="KW-0805">Transcription regulation</keyword>
<keyword evidence="6" id="KW-0508">mRNA splicing</keyword>
<comment type="similarity">
    <text evidence="2">Belongs to the pinin family.</text>
</comment>
<feature type="region of interest" description="Disordered" evidence="8">
    <location>
        <begin position="255"/>
        <end position="309"/>
    </location>
</feature>
<keyword evidence="11" id="KW-1185">Reference proteome</keyword>
<organism evidence="10 11">
    <name type="scientific">Exidia glandulosa HHB12029</name>
    <dbReference type="NCBI Taxonomy" id="1314781"/>
    <lineage>
        <taxon>Eukaryota</taxon>
        <taxon>Fungi</taxon>
        <taxon>Dikarya</taxon>
        <taxon>Basidiomycota</taxon>
        <taxon>Agaricomycotina</taxon>
        <taxon>Agaricomycetes</taxon>
        <taxon>Auriculariales</taxon>
        <taxon>Exidiaceae</taxon>
        <taxon>Exidia</taxon>
    </lineage>
</organism>
<dbReference type="EMBL" id="KV426259">
    <property type="protein sequence ID" value="KZV83675.1"/>
    <property type="molecule type" value="Genomic_DNA"/>
</dbReference>
<keyword evidence="5" id="KW-0804">Transcription</keyword>
<feature type="region of interest" description="Disordered" evidence="8">
    <location>
        <begin position="1"/>
        <end position="47"/>
    </location>
</feature>
<dbReference type="OrthoDB" id="330772at2759"/>
<dbReference type="Pfam" id="PF04696">
    <property type="entry name" value="Pinin_SDK_memA"/>
    <property type="match status" value="1"/>
</dbReference>
<dbReference type="InParanoid" id="A0A165D327"/>
<proteinExistence type="inferred from homology"/>
<sequence length="309" mass="33848">MAESPQEVTMDASPPPPAQRDVSVPLPEEPTPAPEPIPAPAPAPRVRPKIDLQAAGKKRTMFGMLVGTLNKAKIEDKERSASEAAKKRAILEERLQKKLTKETSAVRKTEEARRGRMQASKKEEELGVKGGIIRSRMHRLPTLAHFLLTSDSIPLDAPMDDDTDSDKMTEAGRAILIAPPRAHPPPLFFLPAKLTDAQKSWLERRKKEVDAGLRAEWRAWVLERTAAQEEISTLRKAASEGEVAAAAEVLKQREAAGGDVAMDGGDLKKADNHTPAPESEEKKDVSEDVKMAVDESEPPGKDGEEKVEY</sequence>
<evidence type="ECO:0000256" key="2">
    <source>
        <dbReference type="ARBA" id="ARBA00010386"/>
    </source>
</evidence>
<evidence type="ECO:0000313" key="10">
    <source>
        <dbReference type="EMBL" id="KZV83675.1"/>
    </source>
</evidence>
<dbReference type="AlphaFoldDB" id="A0A165D327"/>
<evidence type="ECO:0000259" key="9">
    <source>
        <dbReference type="Pfam" id="PF04696"/>
    </source>
</evidence>
<evidence type="ECO:0000256" key="4">
    <source>
        <dbReference type="ARBA" id="ARBA00023015"/>
    </source>
</evidence>
<protein>
    <recommendedName>
        <fullName evidence="9">Pinin/SDK/MemA protein domain-containing protein</fullName>
    </recommendedName>
</protein>
<evidence type="ECO:0000256" key="6">
    <source>
        <dbReference type="ARBA" id="ARBA00023187"/>
    </source>
</evidence>